<dbReference type="InterPro" id="IPR052021">
    <property type="entry name" value="Type-I_RS_S_subunit"/>
</dbReference>
<keyword evidence="3" id="KW-0540">Nuclease</keyword>
<dbReference type="PANTHER" id="PTHR30408">
    <property type="entry name" value="TYPE-1 RESTRICTION ENZYME ECOKI SPECIFICITY PROTEIN"/>
    <property type="match status" value="1"/>
</dbReference>
<dbReference type="Gene3D" id="3.90.220.20">
    <property type="entry name" value="DNA methylase specificity domains"/>
    <property type="match status" value="2"/>
</dbReference>
<keyword evidence="2" id="KW-0238">DNA-binding</keyword>
<name>A0A641PR44_BACOV</name>
<proteinExistence type="predicted"/>
<sequence length="395" mass="45536">MRFPEFSGEWEKCKVSELLDFYSTNSLCWEQLEYDTENISNLHYGLIHVGLPTMVNLVQDRLPNIKDGNKPKNYELCKEGDVAFADASEDTNEVAKAIEFYNLNGRDVICGLHTIHGRDNKDRTVVGFKGYAFSSTAFHNQIRRIAQGTKIYSISTKNFSECYIGIPSKVEQAKIASLLHLIDERIVTQNKIIEDLKKLKSAIIEIEYSPKDSYHSHIGGAIVQISKRNKDNHLCNVLSVSNRQGFIKQSEQFEDRNVASDDTSNYKIVEKNDFAYNPARINVGSIARLTKFETGIVSPMYICFRTKDCLLPEYLELFFESRNFFYHIQKRLEGSVRLCLSYEELCNIPIVIPSIEKQKQVDLHLSKLAQKIDLEMKILQFVQQQKTYLLHQMFI</sequence>
<reference evidence="3" key="1">
    <citation type="journal article" date="2019" name="Nat. Med.">
        <title>A library of human gut bacterial isolates paired with longitudinal multiomics data enables mechanistic microbiome research.</title>
        <authorList>
            <person name="Poyet M."/>
            <person name="Groussin M."/>
            <person name="Gibbons S.M."/>
            <person name="Avila-Pacheco J."/>
            <person name="Jiang X."/>
            <person name="Kearney S.M."/>
            <person name="Perrotta A.R."/>
            <person name="Berdy B."/>
            <person name="Zhao S."/>
            <person name="Lieberman T.D."/>
            <person name="Swanson P.K."/>
            <person name="Smith M."/>
            <person name="Roesemann S."/>
            <person name="Alexander J.E."/>
            <person name="Rich S.A."/>
            <person name="Livny J."/>
            <person name="Vlamakis H."/>
            <person name="Clish C."/>
            <person name="Bullock K."/>
            <person name="Deik A."/>
            <person name="Scott J."/>
            <person name="Pierce K.A."/>
            <person name="Xavier R.J."/>
            <person name="Alm E.J."/>
        </authorList>
    </citation>
    <scope>NUCLEOTIDE SEQUENCE</scope>
    <source>
        <strain evidence="3">BIOML-A161</strain>
    </source>
</reference>
<organism evidence="3">
    <name type="scientific">Bacteroides ovatus</name>
    <dbReference type="NCBI Taxonomy" id="28116"/>
    <lineage>
        <taxon>Bacteria</taxon>
        <taxon>Pseudomonadati</taxon>
        <taxon>Bacteroidota</taxon>
        <taxon>Bacteroidia</taxon>
        <taxon>Bacteroidales</taxon>
        <taxon>Bacteroidaceae</taxon>
        <taxon>Bacteroides</taxon>
    </lineage>
</organism>
<evidence type="ECO:0000256" key="1">
    <source>
        <dbReference type="ARBA" id="ARBA00022747"/>
    </source>
</evidence>
<dbReference type="PANTHER" id="PTHR30408:SF13">
    <property type="entry name" value="TYPE I RESTRICTION ENZYME HINDI SPECIFICITY SUBUNIT"/>
    <property type="match status" value="1"/>
</dbReference>
<dbReference type="RefSeq" id="WP_149952636.1">
    <property type="nucleotide sequence ID" value="NZ_JADNAE010000011.1"/>
</dbReference>
<gene>
    <name evidence="3" type="ORF">F3D70_19270</name>
</gene>
<evidence type="ECO:0000256" key="2">
    <source>
        <dbReference type="ARBA" id="ARBA00023125"/>
    </source>
</evidence>
<keyword evidence="1" id="KW-0680">Restriction system</keyword>
<dbReference type="GO" id="GO:0003677">
    <property type="term" value="F:DNA binding"/>
    <property type="evidence" value="ECO:0007669"/>
    <property type="project" value="UniProtKB-KW"/>
</dbReference>
<dbReference type="GO" id="GO:0009307">
    <property type="term" value="P:DNA restriction-modification system"/>
    <property type="evidence" value="ECO:0007669"/>
    <property type="project" value="UniProtKB-KW"/>
</dbReference>
<evidence type="ECO:0000313" key="3">
    <source>
        <dbReference type="EMBL" id="KAA3921052.1"/>
    </source>
</evidence>
<protein>
    <submittedName>
        <fullName evidence="3">Restriction endonuclease subunit S</fullName>
    </submittedName>
</protein>
<accession>A0A641PR44</accession>
<dbReference type="EMBL" id="VWLC01000033">
    <property type="protein sequence ID" value="KAA3921052.1"/>
    <property type="molecule type" value="Genomic_DNA"/>
</dbReference>
<dbReference type="GO" id="GO:0004519">
    <property type="term" value="F:endonuclease activity"/>
    <property type="evidence" value="ECO:0007669"/>
    <property type="project" value="UniProtKB-KW"/>
</dbReference>
<keyword evidence="3" id="KW-0378">Hydrolase</keyword>
<keyword evidence="3" id="KW-0255">Endonuclease</keyword>
<dbReference type="AlphaFoldDB" id="A0A641PR44"/>
<comment type="caution">
    <text evidence="3">The sequence shown here is derived from an EMBL/GenBank/DDBJ whole genome shotgun (WGS) entry which is preliminary data.</text>
</comment>
<dbReference type="InterPro" id="IPR044946">
    <property type="entry name" value="Restrct_endonuc_typeI_TRD_sf"/>
</dbReference>
<dbReference type="SUPFAM" id="SSF116734">
    <property type="entry name" value="DNA methylase specificity domain"/>
    <property type="match status" value="2"/>
</dbReference>